<name>A0A2H0TYR6_9BACT</name>
<evidence type="ECO:0000313" key="5">
    <source>
        <dbReference type="EMBL" id="PIR78364.1"/>
    </source>
</evidence>
<dbReference type="GO" id="GO:0006412">
    <property type="term" value="P:translation"/>
    <property type="evidence" value="ECO:0007669"/>
    <property type="project" value="UniProtKB-UniRule"/>
</dbReference>
<comment type="function">
    <text evidence="4">This protein is one of the early assembly proteins of the 50S ribosomal subunit, although it is not seen to bind rRNA by itself. It is important during the early stages of 50S assembly.</text>
</comment>
<dbReference type="Gene3D" id="3.90.1180.10">
    <property type="entry name" value="Ribosomal protein L13"/>
    <property type="match status" value="1"/>
</dbReference>
<evidence type="ECO:0000256" key="4">
    <source>
        <dbReference type="HAMAP-Rule" id="MF_01366"/>
    </source>
</evidence>
<evidence type="ECO:0000256" key="1">
    <source>
        <dbReference type="ARBA" id="ARBA00006227"/>
    </source>
</evidence>
<dbReference type="GO" id="GO:0003735">
    <property type="term" value="F:structural constituent of ribosome"/>
    <property type="evidence" value="ECO:0007669"/>
    <property type="project" value="InterPro"/>
</dbReference>
<proteinExistence type="inferred from homology"/>
<dbReference type="InterPro" id="IPR036899">
    <property type="entry name" value="Ribosomal_uL13_sf"/>
</dbReference>
<organism evidence="5 6">
    <name type="scientific">Candidatus Magasanikbacteria bacterium CG10_big_fil_rev_8_21_14_0_10_36_16</name>
    <dbReference type="NCBI Taxonomy" id="1974645"/>
    <lineage>
        <taxon>Bacteria</taxon>
        <taxon>Candidatus Magasanikiibacteriota</taxon>
    </lineage>
</organism>
<dbReference type="AlphaFoldDB" id="A0A2H0TYR6"/>
<sequence length="120" mass="13601">MTEEIKREIIQVDATDKAVGRVASEVAKMLMGKNKPTFVRHIDKGDFVVINNAKAVKFTGKKLVQKDYYFHSGHPGGLKTTSMKKVFDADPTDVMRRAIYSMLPKNKLRDGMMKRLTIKV</sequence>
<dbReference type="InterPro" id="IPR005822">
    <property type="entry name" value="Ribosomal_uL13"/>
</dbReference>
<accession>A0A2H0TYR6</accession>
<dbReference type="NCBIfam" id="TIGR01066">
    <property type="entry name" value="rplM_bact"/>
    <property type="match status" value="1"/>
</dbReference>
<dbReference type="Pfam" id="PF00572">
    <property type="entry name" value="Ribosomal_L13"/>
    <property type="match status" value="1"/>
</dbReference>
<dbReference type="PANTHER" id="PTHR11545">
    <property type="entry name" value="RIBOSOMAL PROTEIN L13"/>
    <property type="match status" value="1"/>
</dbReference>
<dbReference type="Proteomes" id="UP000230852">
    <property type="component" value="Unassembled WGS sequence"/>
</dbReference>
<reference evidence="6" key="1">
    <citation type="submission" date="2017-09" db="EMBL/GenBank/DDBJ databases">
        <title>Depth-based differentiation of microbial function through sediment-hosted aquifers and enrichment of novel symbionts in the deep terrestrial subsurface.</title>
        <authorList>
            <person name="Probst A.J."/>
            <person name="Ladd B."/>
            <person name="Jarett J.K."/>
            <person name="Geller-Mcgrath D.E."/>
            <person name="Sieber C.M.K."/>
            <person name="Emerson J.B."/>
            <person name="Anantharaman K."/>
            <person name="Thomas B.C."/>
            <person name="Malmstrom R."/>
            <person name="Stieglmeier M."/>
            <person name="Klingl A."/>
            <person name="Woyke T."/>
            <person name="Ryan C.M."/>
            <person name="Banfield J.F."/>
        </authorList>
    </citation>
    <scope>NUCLEOTIDE SEQUENCE [LARGE SCALE GENOMIC DNA]</scope>
</reference>
<dbReference type="GO" id="GO:0022625">
    <property type="term" value="C:cytosolic large ribosomal subunit"/>
    <property type="evidence" value="ECO:0007669"/>
    <property type="project" value="TreeGrafter"/>
</dbReference>
<dbReference type="SUPFAM" id="SSF52161">
    <property type="entry name" value="Ribosomal protein L13"/>
    <property type="match status" value="1"/>
</dbReference>
<dbReference type="PANTHER" id="PTHR11545:SF2">
    <property type="entry name" value="LARGE RIBOSOMAL SUBUNIT PROTEIN UL13M"/>
    <property type="match status" value="1"/>
</dbReference>
<dbReference type="GO" id="GO:0017148">
    <property type="term" value="P:negative regulation of translation"/>
    <property type="evidence" value="ECO:0007669"/>
    <property type="project" value="TreeGrafter"/>
</dbReference>
<evidence type="ECO:0000313" key="6">
    <source>
        <dbReference type="Proteomes" id="UP000230852"/>
    </source>
</evidence>
<comment type="caution">
    <text evidence="5">The sequence shown here is derived from an EMBL/GenBank/DDBJ whole genome shotgun (WGS) entry which is preliminary data.</text>
</comment>
<dbReference type="GO" id="GO:0003729">
    <property type="term" value="F:mRNA binding"/>
    <property type="evidence" value="ECO:0007669"/>
    <property type="project" value="TreeGrafter"/>
</dbReference>
<evidence type="ECO:0000256" key="3">
    <source>
        <dbReference type="ARBA" id="ARBA00023274"/>
    </source>
</evidence>
<keyword evidence="3 4" id="KW-0687">Ribonucleoprotein</keyword>
<gene>
    <name evidence="4" type="primary">rplM</name>
    <name evidence="5" type="ORF">COU28_01945</name>
</gene>
<dbReference type="EMBL" id="PFBU01000038">
    <property type="protein sequence ID" value="PIR78364.1"/>
    <property type="molecule type" value="Genomic_DNA"/>
</dbReference>
<protein>
    <recommendedName>
        <fullName evidence="4">Large ribosomal subunit protein uL13</fullName>
    </recommendedName>
</protein>
<dbReference type="HAMAP" id="MF_01366">
    <property type="entry name" value="Ribosomal_uL13"/>
    <property type="match status" value="1"/>
</dbReference>
<dbReference type="PIRSF" id="PIRSF002181">
    <property type="entry name" value="Ribosomal_L13"/>
    <property type="match status" value="1"/>
</dbReference>
<keyword evidence="2 4" id="KW-0689">Ribosomal protein</keyword>
<dbReference type="InterPro" id="IPR005823">
    <property type="entry name" value="Ribosomal_uL13_bac-type"/>
</dbReference>
<comment type="similarity">
    <text evidence="1 4">Belongs to the universal ribosomal protein uL13 family.</text>
</comment>
<evidence type="ECO:0000256" key="2">
    <source>
        <dbReference type="ARBA" id="ARBA00022980"/>
    </source>
</evidence>
<comment type="subunit">
    <text evidence="4">Part of the 50S ribosomal subunit.</text>
</comment>